<evidence type="ECO:0000313" key="2">
    <source>
        <dbReference type="Proteomes" id="UP000708208"/>
    </source>
</evidence>
<comment type="caution">
    <text evidence="1">The sequence shown here is derived from an EMBL/GenBank/DDBJ whole genome shotgun (WGS) entry which is preliminary data.</text>
</comment>
<dbReference type="EMBL" id="CAJVCH010032643">
    <property type="protein sequence ID" value="CAG7712297.1"/>
    <property type="molecule type" value="Genomic_DNA"/>
</dbReference>
<evidence type="ECO:0000313" key="1">
    <source>
        <dbReference type="EMBL" id="CAG7712297.1"/>
    </source>
</evidence>
<organism evidence="1 2">
    <name type="scientific">Allacma fusca</name>
    <dbReference type="NCBI Taxonomy" id="39272"/>
    <lineage>
        <taxon>Eukaryota</taxon>
        <taxon>Metazoa</taxon>
        <taxon>Ecdysozoa</taxon>
        <taxon>Arthropoda</taxon>
        <taxon>Hexapoda</taxon>
        <taxon>Collembola</taxon>
        <taxon>Symphypleona</taxon>
        <taxon>Sminthuridae</taxon>
        <taxon>Allacma</taxon>
    </lineage>
</organism>
<accession>A0A8J2NMY6</accession>
<protein>
    <submittedName>
        <fullName evidence="1">Uncharacterized protein</fullName>
    </submittedName>
</protein>
<dbReference type="Proteomes" id="UP000708208">
    <property type="component" value="Unassembled WGS sequence"/>
</dbReference>
<reference evidence="1" key="1">
    <citation type="submission" date="2021-06" db="EMBL/GenBank/DDBJ databases">
        <authorList>
            <person name="Hodson N. C."/>
            <person name="Mongue J. A."/>
            <person name="Jaron S. K."/>
        </authorList>
    </citation>
    <scope>NUCLEOTIDE SEQUENCE</scope>
</reference>
<gene>
    <name evidence="1" type="ORF">AFUS01_LOCUS5147</name>
</gene>
<proteinExistence type="predicted"/>
<feature type="non-terminal residue" evidence="1">
    <location>
        <position position="1"/>
    </location>
</feature>
<dbReference type="AlphaFoldDB" id="A0A8J2NMY6"/>
<name>A0A8J2NMY6_9HEXA</name>
<sequence>DLVTDGIVTSEEFWAVHAPQYMNKKPAQNQDVGVESGFLSGIKPQT</sequence>
<feature type="non-terminal residue" evidence="1">
    <location>
        <position position="46"/>
    </location>
</feature>
<dbReference type="OrthoDB" id="360521at2759"/>
<keyword evidence="2" id="KW-1185">Reference proteome</keyword>